<sequence>MVIGVAAGQGGGGGMTWTRFPATGQTSADRASWKSKRKAFTQQCGGKMRERMWKEDRAREEKAFYSSGVHLTMVSVGTAVAFTANLIPALMEPSSEIKIDLQMSSLIAAMPGISGVVPILLLGPLMHYCGRKIANMCIVTPICIGWILAYCAAETSSITMLLAARFLQGLALGTPYFISVCIGEFSAPKTRSVLLGIKPLVAVLGISLMHLTSYYLHWKHLALVGAIPPALAFLVTLFWPETPEWLVSRARYKKAEAVFYSLRGYTEEGKRELTQMTETEKARRRFEELENKGRFAFLQKMKSRVLWKPVGVLFFAVLIPTVGGRTFIPTYSLHLAAQLSGDKTKGYFYTVVGDVIALSAGFLNIYLLKVFSRRHLLFGTGFLGFALLAACSGMLYIRTLYPSQILSWLILSFFAVYYFVGTAGFFPVSYILMGEIFPLEYRAVGSVVDGTLGSLGTAAVLGIMPWLEKSLGTHGMLLVFGCIMLLNLIYLYFELPETKNRTLHDVGEYFRGKSPKIRRAEDAIVNLEENRTMLER</sequence>
<organism evidence="1 2">
    <name type="scientific">Choristoneura fumiferana</name>
    <name type="common">Spruce budworm moth</name>
    <name type="synonym">Archips fumiferana</name>
    <dbReference type="NCBI Taxonomy" id="7141"/>
    <lineage>
        <taxon>Eukaryota</taxon>
        <taxon>Metazoa</taxon>
        <taxon>Ecdysozoa</taxon>
        <taxon>Arthropoda</taxon>
        <taxon>Hexapoda</taxon>
        <taxon>Insecta</taxon>
        <taxon>Pterygota</taxon>
        <taxon>Neoptera</taxon>
        <taxon>Endopterygota</taxon>
        <taxon>Lepidoptera</taxon>
        <taxon>Glossata</taxon>
        <taxon>Ditrysia</taxon>
        <taxon>Tortricoidea</taxon>
        <taxon>Tortricidae</taxon>
        <taxon>Tortricinae</taxon>
        <taxon>Choristoneura</taxon>
    </lineage>
</organism>
<evidence type="ECO:0000313" key="1">
    <source>
        <dbReference type="EMBL" id="KAI8419888.1"/>
    </source>
</evidence>
<evidence type="ECO:0000313" key="2">
    <source>
        <dbReference type="Proteomes" id="UP001064048"/>
    </source>
</evidence>
<gene>
    <name evidence="1" type="ORF">MSG28_008513</name>
</gene>
<keyword evidence="2" id="KW-1185">Reference proteome</keyword>
<protein>
    <submittedName>
        <fullName evidence="1">Uncharacterized protein</fullName>
    </submittedName>
</protein>
<accession>A0ACC0J715</accession>
<reference evidence="1 2" key="1">
    <citation type="journal article" date="2022" name="Genome Biol. Evol.">
        <title>The Spruce Budworm Genome: Reconstructing the Evolutionary History of Antifreeze Proteins.</title>
        <authorList>
            <person name="Beliveau C."/>
            <person name="Gagne P."/>
            <person name="Picq S."/>
            <person name="Vernygora O."/>
            <person name="Keeling C.I."/>
            <person name="Pinkney K."/>
            <person name="Doucet D."/>
            <person name="Wen F."/>
            <person name="Johnston J.S."/>
            <person name="Maaroufi H."/>
            <person name="Boyle B."/>
            <person name="Laroche J."/>
            <person name="Dewar K."/>
            <person name="Juretic N."/>
            <person name="Blackburn G."/>
            <person name="Nisole A."/>
            <person name="Brunet B."/>
            <person name="Brandao M."/>
            <person name="Lumley L."/>
            <person name="Duan J."/>
            <person name="Quan G."/>
            <person name="Lucarotti C.J."/>
            <person name="Roe A.D."/>
            <person name="Sperling F.A.H."/>
            <person name="Levesque R.C."/>
            <person name="Cusson M."/>
        </authorList>
    </citation>
    <scope>NUCLEOTIDE SEQUENCE [LARGE SCALE GENOMIC DNA]</scope>
    <source>
        <strain evidence="1">Glfc:IPQL:Cfum</strain>
    </source>
</reference>
<comment type="caution">
    <text evidence="1">The sequence shown here is derived from an EMBL/GenBank/DDBJ whole genome shotgun (WGS) entry which is preliminary data.</text>
</comment>
<dbReference type="EMBL" id="CM046114">
    <property type="protein sequence ID" value="KAI8419888.1"/>
    <property type="molecule type" value="Genomic_DNA"/>
</dbReference>
<proteinExistence type="predicted"/>
<name>A0ACC0J715_CHOFU</name>
<dbReference type="Proteomes" id="UP001064048">
    <property type="component" value="Chromosome 14"/>
</dbReference>